<gene>
    <name evidence="1" type="ORF">DM868_03340</name>
</gene>
<keyword evidence="2" id="KW-1185">Reference proteome</keyword>
<dbReference type="Proteomes" id="UP000308037">
    <property type="component" value="Unassembled WGS sequence"/>
</dbReference>
<evidence type="ECO:0000313" key="2">
    <source>
        <dbReference type="Proteomes" id="UP000308037"/>
    </source>
</evidence>
<reference evidence="1 2" key="1">
    <citation type="submission" date="2019-04" db="EMBL/GenBank/DDBJ databases">
        <title>Natronomonas sp. F20-122 a newhaloarchaeon isolated from a saline saltern of Isla Bacuta, Huelva, Spain.</title>
        <authorList>
            <person name="Duran-Viseras A."/>
            <person name="Sanchez-Porro C."/>
            <person name="Ventosa A."/>
        </authorList>
    </citation>
    <scope>NUCLEOTIDE SEQUENCE [LARGE SCALE GENOMIC DNA]</scope>
    <source>
        <strain evidence="1 2">F20-122</strain>
    </source>
</reference>
<dbReference type="RefSeq" id="WP_137275426.1">
    <property type="nucleotide sequence ID" value="NZ_QKNX01000001.1"/>
</dbReference>
<dbReference type="OrthoDB" id="270863at2157"/>
<name>A0A4U5JK24_9EURY</name>
<protein>
    <recommendedName>
        <fullName evidence="3">SCP2 sterol-binding domain-containing protein</fullName>
    </recommendedName>
</protein>
<comment type="caution">
    <text evidence="1">The sequence shown here is derived from an EMBL/GenBank/DDBJ whole genome shotgun (WGS) entry which is preliminary data.</text>
</comment>
<dbReference type="AlphaFoldDB" id="A0A4U5JK24"/>
<proteinExistence type="predicted"/>
<organism evidence="1 2">
    <name type="scientific">Natronomonas salsuginis</name>
    <dbReference type="NCBI Taxonomy" id="2217661"/>
    <lineage>
        <taxon>Archaea</taxon>
        <taxon>Methanobacteriati</taxon>
        <taxon>Methanobacteriota</taxon>
        <taxon>Stenosarchaea group</taxon>
        <taxon>Halobacteria</taxon>
        <taxon>Halobacteriales</taxon>
        <taxon>Natronomonadaceae</taxon>
        <taxon>Natronomonas</taxon>
    </lineage>
</organism>
<sequence>MPNRRTVIISGLLVMTLLMFPVGTVSAQECSLDADQLNPLVDVYNENLDQVPGLVKGQLSDQRIDVRIDAADGERRFAVSTDSDGRVTQFEEAVAEDPTVRVETDESTTCDVITSDDPAATFNQAYENGDIEVTGVGVTNRVKIGAVKVGVSVVKSLSGLF</sequence>
<accession>A0A4U5JK24</accession>
<dbReference type="EMBL" id="QKNX01000001">
    <property type="protein sequence ID" value="TKR28127.1"/>
    <property type="molecule type" value="Genomic_DNA"/>
</dbReference>
<evidence type="ECO:0008006" key="3">
    <source>
        <dbReference type="Google" id="ProtNLM"/>
    </source>
</evidence>
<evidence type="ECO:0000313" key="1">
    <source>
        <dbReference type="EMBL" id="TKR28127.1"/>
    </source>
</evidence>